<dbReference type="Pfam" id="PF01925">
    <property type="entry name" value="TauE"/>
    <property type="match status" value="1"/>
</dbReference>
<evidence type="ECO:0000256" key="4">
    <source>
        <dbReference type="ARBA" id="ARBA00022475"/>
    </source>
</evidence>
<dbReference type="OrthoDB" id="9800873at2"/>
<dbReference type="PANTHER" id="PTHR30269">
    <property type="entry name" value="TRANSMEMBRANE PROTEIN YFCA"/>
    <property type="match status" value="1"/>
</dbReference>
<evidence type="ECO:0000256" key="5">
    <source>
        <dbReference type="ARBA" id="ARBA00022692"/>
    </source>
</evidence>
<evidence type="ECO:0000313" key="10">
    <source>
        <dbReference type="Proteomes" id="UP000238338"/>
    </source>
</evidence>
<proteinExistence type="inferred from homology"/>
<dbReference type="InterPro" id="IPR002781">
    <property type="entry name" value="TM_pro_TauE-like"/>
</dbReference>
<reference evidence="9 10" key="1">
    <citation type="submission" date="2018-02" db="EMBL/GenBank/DDBJ databases">
        <title>Genomic Encyclopedia of Archaeal and Bacterial Type Strains, Phase II (KMG-II): from individual species to whole genera.</title>
        <authorList>
            <person name="Goeker M."/>
        </authorList>
    </citation>
    <scope>NUCLEOTIDE SEQUENCE [LARGE SCALE GENOMIC DNA]</scope>
    <source>
        <strain evidence="9 10">DSM 18921</strain>
    </source>
</reference>
<dbReference type="InterPro" id="IPR052017">
    <property type="entry name" value="TSUP"/>
</dbReference>
<dbReference type="EMBL" id="PVEP01000010">
    <property type="protein sequence ID" value="PQV55311.1"/>
    <property type="molecule type" value="Genomic_DNA"/>
</dbReference>
<dbReference type="AlphaFoldDB" id="A0A2S8S3C9"/>
<evidence type="ECO:0000256" key="3">
    <source>
        <dbReference type="ARBA" id="ARBA00022448"/>
    </source>
</evidence>
<keyword evidence="6 8" id="KW-1133">Transmembrane helix</keyword>
<protein>
    <recommendedName>
        <fullName evidence="8">Probable membrane transporter protein</fullName>
    </recommendedName>
</protein>
<dbReference type="RefSeq" id="WP_105516151.1">
    <property type="nucleotide sequence ID" value="NZ_PVEP01000010.1"/>
</dbReference>
<feature type="transmembrane region" description="Helical" evidence="8">
    <location>
        <begin position="233"/>
        <end position="253"/>
    </location>
</feature>
<name>A0A2S8S3C9_9RHOB</name>
<feature type="transmembrane region" description="Helical" evidence="8">
    <location>
        <begin position="201"/>
        <end position="221"/>
    </location>
</feature>
<evidence type="ECO:0000256" key="6">
    <source>
        <dbReference type="ARBA" id="ARBA00022989"/>
    </source>
</evidence>
<keyword evidence="4 8" id="KW-1003">Cell membrane</keyword>
<evidence type="ECO:0000256" key="7">
    <source>
        <dbReference type="ARBA" id="ARBA00023136"/>
    </source>
</evidence>
<keyword evidence="10" id="KW-1185">Reference proteome</keyword>
<keyword evidence="3" id="KW-0813">Transport</keyword>
<keyword evidence="7 8" id="KW-0472">Membrane</keyword>
<dbReference type="GO" id="GO:0005886">
    <property type="term" value="C:plasma membrane"/>
    <property type="evidence" value="ECO:0007669"/>
    <property type="project" value="UniProtKB-SubCell"/>
</dbReference>
<comment type="caution">
    <text evidence="9">The sequence shown here is derived from an EMBL/GenBank/DDBJ whole genome shotgun (WGS) entry which is preliminary data.</text>
</comment>
<accession>A0A2S8S3C9</accession>
<keyword evidence="5 8" id="KW-0812">Transmembrane</keyword>
<feature type="transmembrane region" description="Helical" evidence="8">
    <location>
        <begin position="102"/>
        <end position="122"/>
    </location>
</feature>
<comment type="similarity">
    <text evidence="2 8">Belongs to the 4-toluene sulfonate uptake permease (TSUP) (TC 2.A.102) family.</text>
</comment>
<feature type="transmembrane region" description="Helical" evidence="8">
    <location>
        <begin position="177"/>
        <end position="195"/>
    </location>
</feature>
<organism evidence="9 10">
    <name type="scientific">Albidovulum denitrificans</name>
    <dbReference type="NCBI Taxonomy" id="404881"/>
    <lineage>
        <taxon>Bacteria</taxon>
        <taxon>Pseudomonadati</taxon>
        <taxon>Pseudomonadota</taxon>
        <taxon>Alphaproteobacteria</taxon>
        <taxon>Rhodobacterales</taxon>
        <taxon>Paracoccaceae</taxon>
        <taxon>Albidovulum</taxon>
    </lineage>
</organism>
<evidence type="ECO:0000313" key="9">
    <source>
        <dbReference type="EMBL" id="PQV55311.1"/>
    </source>
</evidence>
<sequence length="254" mass="27094">MFGTDPILLLTACAITLFAGTVKGAVGFAMPMIMISGLASILPADQALAALIVPTLVTNLAQSFRQGGRVFWTTVAEYRRLLVSLCIVIVISAQFVPYFPQAALLLTLGLPIVAFALSQLAGRQLRFPAESRGKAEVIAGVVGGFFGGISGVWGPPTIALLLSLDADKRESLRVQGVVYLIGAAILTVAHLASGVLNAQTLPLSVLLCIPGMIGLWIGFSIHDRLDQVRFRRWTLIVLVFSGLNLIRRAAMAWL</sequence>
<evidence type="ECO:0000256" key="8">
    <source>
        <dbReference type="RuleBase" id="RU363041"/>
    </source>
</evidence>
<gene>
    <name evidence="9" type="ORF">LX70_03564</name>
</gene>
<feature type="transmembrane region" description="Helical" evidence="8">
    <location>
        <begin position="78"/>
        <end position="96"/>
    </location>
</feature>
<comment type="subcellular location">
    <subcellularLocation>
        <location evidence="1 8">Cell membrane</location>
        <topology evidence="1 8">Multi-pass membrane protein</topology>
    </subcellularLocation>
</comment>
<dbReference type="PANTHER" id="PTHR30269:SF32">
    <property type="entry name" value="MEMBRANE TRANSPORTER PROTEIN-RELATED"/>
    <property type="match status" value="1"/>
</dbReference>
<evidence type="ECO:0000256" key="2">
    <source>
        <dbReference type="ARBA" id="ARBA00009142"/>
    </source>
</evidence>
<evidence type="ECO:0000256" key="1">
    <source>
        <dbReference type="ARBA" id="ARBA00004651"/>
    </source>
</evidence>
<feature type="transmembrane region" description="Helical" evidence="8">
    <location>
        <begin position="34"/>
        <end position="57"/>
    </location>
</feature>
<dbReference type="Proteomes" id="UP000238338">
    <property type="component" value="Unassembled WGS sequence"/>
</dbReference>